<protein>
    <submittedName>
        <fullName evidence="6">Response regulator transcription factor</fullName>
    </submittedName>
</protein>
<dbReference type="CDD" id="cd06170">
    <property type="entry name" value="LuxR_C_like"/>
    <property type="match status" value="1"/>
</dbReference>
<keyword evidence="7" id="KW-1185">Reference proteome</keyword>
<dbReference type="RefSeq" id="WP_289271042.1">
    <property type="nucleotide sequence ID" value="NZ_OX365700.1"/>
</dbReference>
<dbReference type="InterPro" id="IPR000792">
    <property type="entry name" value="Tscrpt_reg_LuxR_C"/>
</dbReference>
<evidence type="ECO:0000256" key="3">
    <source>
        <dbReference type="ARBA" id="ARBA00023163"/>
    </source>
</evidence>
<evidence type="ECO:0000259" key="5">
    <source>
        <dbReference type="PROSITE" id="PS50043"/>
    </source>
</evidence>
<evidence type="ECO:0000256" key="2">
    <source>
        <dbReference type="ARBA" id="ARBA00023125"/>
    </source>
</evidence>
<dbReference type="KEGG" id="nti:DNFV4_04094"/>
<evidence type="ECO:0000256" key="1">
    <source>
        <dbReference type="ARBA" id="ARBA00023015"/>
    </source>
</evidence>
<dbReference type="PROSITE" id="PS00622">
    <property type="entry name" value="HTH_LUXR_1"/>
    <property type="match status" value="1"/>
</dbReference>
<dbReference type="AlphaFoldDB" id="A0AA86N2K4"/>
<evidence type="ECO:0000313" key="7">
    <source>
        <dbReference type="Proteomes" id="UP001179121"/>
    </source>
</evidence>
<accession>A0AA86N2K4</accession>
<dbReference type="PRINTS" id="PR00038">
    <property type="entry name" value="HTHLUXR"/>
</dbReference>
<dbReference type="Pfam" id="PF00196">
    <property type="entry name" value="GerE"/>
    <property type="match status" value="1"/>
</dbReference>
<dbReference type="SMART" id="SM00421">
    <property type="entry name" value="HTH_LUXR"/>
    <property type="match status" value="1"/>
</dbReference>
<dbReference type="GO" id="GO:0003677">
    <property type="term" value="F:DNA binding"/>
    <property type="evidence" value="ECO:0007669"/>
    <property type="project" value="UniProtKB-KW"/>
</dbReference>
<gene>
    <name evidence="6" type="ORF">DNFV4_04094</name>
</gene>
<dbReference type="InterPro" id="IPR016032">
    <property type="entry name" value="Sig_transdc_resp-reg_C-effctor"/>
</dbReference>
<evidence type="ECO:0000256" key="4">
    <source>
        <dbReference type="SAM" id="MobiDB-lite"/>
    </source>
</evidence>
<reference evidence="6" key="1">
    <citation type="submission" date="2022-10" db="EMBL/GenBank/DDBJ databases">
        <authorList>
            <person name="Koch H."/>
        </authorList>
    </citation>
    <scope>NUCLEOTIDE SEQUENCE</scope>
    <source>
        <strain evidence="6">DNF</strain>
    </source>
</reference>
<dbReference type="PANTHER" id="PTHR44688:SF16">
    <property type="entry name" value="DNA-BINDING TRANSCRIPTIONAL ACTIVATOR DEVR_DOSR"/>
    <property type="match status" value="1"/>
</dbReference>
<dbReference type="GO" id="GO:0006355">
    <property type="term" value="P:regulation of DNA-templated transcription"/>
    <property type="evidence" value="ECO:0007669"/>
    <property type="project" value="InterPro"/>
</dbReference>
<keyword evidence="1" id="KW-0805">Transcription regulation</keyword>
<feature type="region of interest" description="Disordered" evidence="4">
    <location>
        <begin position="1"/>
        <end position="28"/>
    </location>
</feature>
<organism evidence="6 7">
    <name type="scientific">Nitrospira tepida</name>
    <dbReference type="NCBI Taxonomy" id="2973512"/>
    <lineage>
        <taxon>Bacteria</taxon>
        <taxon>Pseudomonadati</taxon>
        <taxon>Nitrospirota</taxon>
        <taxon>Nitrospiria</taxon>
        <taxon>Nitrospirales</taxon>
        <taxon>Nitrospiraceae</taxon>
        <taxon>Nitrospira</taxon>
    </lineage>
</organism>
<dbReference type="Gene3D" id="1.10.10.10">
    <property type="entry name" value="Winged helix-like DNA-binding domain superfamily/Winged helix DNA-binding domain"/>
    <property type="match status" value="1"/>
</dbReference>
<dbReference type="InterPro" id="IPR036388">
    <property type="entry name" value="WH-like_DNA-bd_sf"/>
</dbReference>
<sequence length="93" mass="10594">MAKSTSARPRPKRITSAVSLPPRKKRPEALTSREMEILQLIWSGFKNKEIAQRLRISVKTVEAHRANMMKKIRVSNTAQLIKAAIQDGMIKVR</sequence>
<keyword evidence="2" id="KW-0238">DNA-binding</keyword>
<dbReference type="SUPFAM" id="SSF46894">
    <property type="entry name" value="C-terminal effector domain of the bipartite response regulators"/>
    <property type="match status" value="1"/>
</dbReference>
<dbReference type="PANTHER" id="PTHR44688">
    <property type="entry name" value="DNA-BINDING TRANSCRIPTIONAL ACTIVATOR DEVR_DOSR"/>
    <property type="match status" value="1"/>
</dbReference>
<dbReference type="EMBL" id="OX365700">
    <property type="protein sequence ID" value="CAI4033653.1"/>
    <property type="molecule type" value="Genomic_DNA"/>
</dbReference>
<dbReference type="Proteomes" id="UP001179121">
    <property type="component" value="Chromosome"/>
</dbReference>
<proteinExistence type="predicted"/>
<keyword evidence="3" id="KW-0804">Transcription</keyword>
<evidence type="ECO:0000313" key="6">
    <source>
        <dbReference type="EMBL" id="CAI4033653.1"/>
    </source>
</evidence>
<name>A0AA86N2K4_9BACT</name>
<feature type="domain" description="HTH luxR-type" evidence="5">
    <location>
        <begin position="23"/>
        <end position="88"/>
    </location>
</feature>
<dbReference type="PROSITE" id="PS50043">
    <property type="entry name" value="HTH_LUXR_2"/>
    <property type="match status" value="1"/>
</dbReference>